<comment type="caution">
    <text evidence="2">The sequence shown here is derived from an EMBL/GenBank/DDBJ whole genome shotgun (WGS) entry which is preliminary data.</text>
</comment>
<dbReference type="RefSeq" id="WP_075905691.1">
    <property type="nucleotide sequence ID" value="NZ_MKZS01000001.1"/>
</dbReference>
<keyword evidence="3" id="KW-1185">Reference proteome</keyword>
<dbReference type="InterPro" id="IPR025960">
    <property type="entry name" value="RVT_N"/>
</dbReference>
<proteinExistence type="predicted"/>
<dbReference type="Pfam" id="PF01844">
    <property type="entry name" value="HNH"/>
    <property type="match status" value="1"/>
</dbReference>
<dbReference type="Pfam" id="PF00078">
    <property type="entry name" value="RVT_1"/>
    <property type="match status" value="1"/>
</dbReference>
<accession>A0A1U7MWJ8</accession>
<dbReference type="InterPro" id="IPR003615">
    <property type="entry name" value="HNH_nuc"/>
</dbReference>
<dbReference type="PROSITE" id="PS50878">
    <property type="entry name" value="RT_POL"/>
    <property type="match status" value="1"/>
</dbReference>
<dbReference type="GO" id="GO:0008270">
    <property type="term" value="F:zinc ion binding"/>
    <property type="evidence" value="ECO:0007669"/>
    <property type="project" value="InterPro"/>
</dbReference>
<evidence type="ECO:0000259" key="1">
    <source>
        <dbReference type="PROSITE" id="PS50878"/>
    </source>
</evidence>
<dbReference type="Proteomes" id="UP000186657">
    <property type="component" value="Unassembled WGS sequence"/>
</dbReference>
<evidence type="ECO:0000313" key="3">
    <source>
        <dbReference type="Proteomes" id="UP000186657"/>
    </source>
</evidence>
<dbReference type="Pfam" id="PF13655">
    <property type="entry name" value="RVT_N"/>
    <property type="match status" value="1"/>
</dbReference>
<dbReference type="InterPro" id="IPR051083">
    <property type="entry name" value="GrpII_Intron_Splice-Mob/Def"/>
</dbReference>
<dbReference type="InterPro" id="IPR002711">
    <property type="entry name" value="HNH"/>
</dbReference>
<feature type="domain" description="Reverse transcriptase" evidence="1">
    <location>
        <begin position="90"/>
        <end position="310"/>
    </location>
</feature>
<protein>
    <submittedName>
        <fullName evidence="2">RNA-dependent DNA polymerase</fullName>
    </submittedName>
</protein>
<organism evidence="2 3">
    <name type="scientific">Moorena bouillonii PNG</name>
    <dbReference type="NCBI Taxonomy" id="568701"/>
    <lineage>
        <taxon>Bacteria</taxon>
        <taxon>Bacillati</taxon>
        <taxon>Cyanobacteriota</taxon>
        <taxon>Cyanophyceae</taxon>
        <taxon>Coleofasciculales</taxon>
        <taxon>Coleofasciculaceae</taxon>
        <taxon>Moorena</taxon>
    </lineage>
</organism>
<dbReference type="PANTHER" id="PTHR34047:SF8">
    <property type="entry name" value="PROTEIN YKFC"/>
    <property type="match status" value="1"/>
</dbReference>
<reference evidence="2 3" key="1">
    <citation type="submission" date="2016-10" db="EMBL/GenBank/DDBJ databases">
        <title>Comparative genomics uncovers the prolific and rare metabolic potential of the cyanobacterial genus Moorea.</title>
        <authorList>
            <person name="Leao T."/>
            <person name="Castelao G."/>
            <person name="Korobeynikov A."/>
            <person name="Monroe E.A."/>
            <person name="Podell S."/>
            <person name="Glukhov E."/>
            <person name="Allen E."/>
            <person name="Gerwick W.H."/>
            <person name="Gerwick L."/>
        </authorList>
    </citation>
    <scope>NUCLEOTIDE SEQUENCE [LARGE SCALE GENOMIC DNA]</scope>
    <source>
        <strain evidence="2 3">PNG5-198</strain>
    </source>
</reference>
<evidence type="ECO:0000313" key="2">
    <source>
        <dbReference type="EMBL" id="OLT58076.1"/>
    </source>
</evidence>
<dbReference type="CDD" id="cd01651">
    <property type="entry name" value="RT_G2_intron"/>
    <property type="match status" value="1"/>
</dbReference>
<sequence length="506" mass="58355">MGRHRQKSSDLWKGQNWKQLRKNLFRLQRRVYKAVKAGDLRKARSLQKLILKSRSAQLLAIRQVTQLNQGKKTAGIDGKTALSCNERFKVLEIMKGNALDWHHSGLREIPIPKKNGKIRKLKIPTITDRAWQCLAKFALEPAHEATFHARSYGFRTGRSAHDVQKYVFQNLNSFCKGINKRVIELDIKKCFDRISHKSIMDRLIAPASLKTGIFRCLKAGVDLEFPEQGTPQGGVVSPLLANIALDGIEDIHPSVRYADDMVIFLKPKDNAEKILNKIKKFLAERGMEISEEKTKITKTTDGFDFLGWHMRVKQNGKFHCTPSVENHKNIRKKIKTIVNSSNYGAETKAKKLAPIVRGWRNYHKNCDMSSSRDRLWFMNNTANRKFRKEKKTNRYQANKLCKKSFPAVEYEQNKHVMVKGTKSPYDGDLVYWSQRNSKLYFDATAEALKKQNHSCEYCGLKFVSEEKVHLHHIDGNHDNWKINNLMAVHQSCHQYIHGGKSKDKDT</sequence>
<dbReference type="AlphaFoldDB" id="A0A1U7MWJ8"/>
<dbReference type="InterPro" id="IPR043502">
    <property type="entry name" value="DNA/RNA_pol_sf"/>
</dbReference>
<dbReference type="PANTHER" id="PTHR34047">
    <property type="entry name" value="NUCLEAR INTRON MATURASE 1, MITOCHONDRIAL-RELATED"/>
    <property type="match status" value="1"/>
</dbReference>
<dbReference type="GO" id="GO:0004519">
    <property type="term" value="F:endonuclease activity"/>
    <property type="evidence" value="ECO:0007669"/>
    <property type="project" value="InterPro"/>
</dbReference>
<dbReference type="SMART" id="SM00507">
    <property type="entry name" value="HNHc"/>
    <property type="match status" value="1"/>
</dbReference>
<dbReference type="PROSITE" id="PS00028">
    <property type="entry name" value="ZINC_FINGER_C2H2_1"/>
    <property type="match status" value="1"/>
</dbReference>
<dbReference type="SUPFAM" id="SSF56672">
    <property type="entry name" value="DNA/RNA polymerases"/>
    <property type="match status" value="1"/>
</dbReference>
<dbReference type="InterPro" id="IPR013597">
    <property type="entry name" value="Mat_intron_G2"/>
</dbReference>
<name>A0A1U7MWJ8_9CYAN</name>
<dbReference type="GO" id="GO:0003676">
    <property type="term" value="F:nucleic acid binding"/>
    <property type="evidence" value="ECO:0007669"/>
    <property type="project" value="InterPro"/>
</dbReference>
<dbReference type="EMBL" id="MKZS01000001">
    <property type="protein sequence ID" value="OLT58076.1"/>
    <property type="molecule type" value="Genomic_DNA"/>
</dbReference>
<dbReference type="InterPro" id="IPR013087">
    <property type="entry name" value="Znf_C2H2_type"/>
</dbReference>
<dbReference type="CDD" id="cd00085">
    <property type="entry name" value="HNHc"/>
    <property type="match status" value="1"/>
</dbReference>
<dbReference type="Pfam" id="PF08388">
    <property type="entry name" value="GIIM"/>
    <property type="match status" value="1"/>
</dbReference>
<dbReference type="InterPro" id="IPR000477">
    <property type="entry name" value="RT_dom"/>
</dbReference>
<gene>
    <name evidence="2" type="ORF">BJP37_02470</name>
</gene>